<dbReference type="RefSeq" id="WP_118025730.1">
    <property type="nucleotide sequence ID" value="NZ_QSFO01000014.1"/>
</dbReference>
<organism evidence="11 12">
    <name type="scientific">Eubacterium ventriosum</name>
    <dbReference type="NCBI Taxonomy" id="39496"/>
    <lineage>
        <taxon>Bacteria</taxon>
        <taxon>Bacillati</taxon>
        <taxon>Bacillota</taxon>
        <taxon>Clostridia</taxon>
        <taxon>Eubacteriales</taxon>
        <taxon>Eubacteriaceae</taxon>
        <taxon>Eubacterium</taxon>
    </lineage>
</organism>
<keyword evidence="7 10" id="KW-1133">Transmembrane helix</keyword>
<feature type="transmembrane region" description="Helical" evidence="10">
    <location>
        <begin position="18"/>
        <end position="42"/>
    </location>
</feature>
<dbReference type="AlphaFoldDB" id="A0A413RVY1"/>
<dbReference type="GO" id="GO:0046677">
    <property type="term" value="P:response to antibiotic"/>
    <property type="evidence" value="ECO:0007669"/>
    <property type="project" value="UniProtKB-KW"/>
</dbReference>
<evidence type="ECO:0000313" key="12">
    <source>
        <dbReference type="Proteomes" id="UP000284598"/>
    </source>
</evidence>
<evidence type="ECO:0000256" key="4">
    <source>
        <dbReference type="ARBA" id="ARBA00022448"/>
    </source>
</evidence>
<evidence type="ECO:0000256" key="6">
    <source>
        <dbReference type="ARBA" id="ARBA00022692"/>
    </source>
</evidence>
<comment type="caution">
    <text evidence="11">The sequence shown here is derived from an EMBL/GenBank/DDBJ whole genome shotgun (WGS) entry which is preliminary data.</text>
</comment>
<feature type="transmembrane region" description="Helical" evidence="10">
    <location>
        <begin position="233"/>
        <end position="250"/>
    </location>
</feature>
<dbReference type="PANTHER" id="PTHR43823">
    <property type="entry name" value="SPORULATION PROTEIN YKVU"/>
    <property type="match status" value="1"/>
</dbReference>
<feature type="transmembrane region" description="Helical" evidence="10">
    <location>
        <begin position="48"/>
        <end position="71"/>
    </location>
</feature>
<feature type="transmembrane region" description="Helical" evidence="10">
    <location>
        <begin position="191"/>
        <end position="212"/>
    </location>
</feature>
<evidence type="ECO:0000256" key="1">
    <source>
        <dbReference type="ARBA" id="ARBA00004651"/>
    </source>
</evidence>
<feature type="transmembrane region" description="Helical" evidence="10">
    <location>
        <begin position="396"/>
        <end position="415"/>
    </location>
</feature>
<proteinExistence type="inferred from homology"/>
<dbReference type="GO" id="GO:0015297">
    <property type="term" value="F:antiporter activity"/>
    <property type="evidence" value="ECO:0007669"/>
    <property type="project" value="InterPro"/>
</dbReference>
<dbReference type="InterPro" id="IPR002528">
    <property type="entry name" value="MATE_fam"/>
</dbReference>
<dbReference type="Proteomes" id="UP000284598">
    <property type="component" value="Unassembled WGS sequence"/>
</dbReference>
<sequence length="440" mass="47472">MENVLFEKTPVPKAYMKLALPVVFSMMVSLIYNMVDTYFIALTGVQELVAGVSLVVPVFTLMIAFGDIFGLGGSSLISRLFGEKRLEEAKRVSAFCIWGAIGFGIFVSIVLMVFKTPILHILGTDDGTFQYASDYYTWIAIGATSIIFGLVPSNILRTEGLATQAMIGSMVGSVANIILDPIFIFGLKQGAAGAAIATVLGNLIADIYYLYVMIKKTNRLSVSIGDAKISTSMIRNVLIIGILASITNIMQSFMVMTTNHYLLPYGNDKIAAMGIALKVNMITALILVGFAFGGQPLIGYNYGSKNNKRLKEILKFAYLFEMGLGLVFTIIMSVFAPLIISVFMKQSDIVSNGATMLRFQQLGMTFMAVTLVSTCVCQSVGSALGAFILSISRQGVVYVLALVVMSNVVGYNGILVSQACSDVITAVIAISIIFKIINKK</sequence>
<dbReference type="PIRSF" id="PIRSF006603">
    <property type="entry name" value="DinF"/>
    <property type="match status" value="1"/>
</dbReference>
<dbReference type="InterPro" id="IPR051327">
    <property type="entry name" value="MATE_MepA_subfamily"/>
</dbReference>
<name>A0A413RVY1_9FIRM</name>
<accession>A0A413RVY1</accession>
<dbReference type="NCBIfam" id="TIGR00797">
    <property type="entry name" value="matE"/>
    <property type="match status" value="1"/>
</dbReference>
<evidence type="ECO:0000256" key="7">
    <source>
        <dbReference type="ARBA" id="ARBA00022989"/>
    </source>
</evidence>
<keyword evidence="4" id="KW-0813">Transport</keyword>
<evidence type="ECO:0000256" key="3">
    <source>
        <dbReference type="ARBA" id="ARBA00022106"/>
    </source>
</evidence>
<feature type="transmembrane region" description="Helical" evidence="10">
    <location>
        <begin position="313"/>
        <end position="344"/>
    </location>
</feature>
<dbReference type="InterPro" id="IPR045070">
    <property type="entry name" value="MATE_MepA-like"/>
</dbReference>
<keyword evidence="8 10" id="KW-0472">Membrane</keyword>
<feature type="transmembrane region" description="Helical" evidence="10">
    <location>
        <begin position="270"/>
        <end position="292"/>
    </location>
</feature>
<dbReference type="GO" id="GO:0005886">
    <property type="term" value="C:plasma membrane"/>
    <property type="evidence" value="ECO:0007669"/>
    <property type="project" value="UniProtKB-SubCell"/>
</dbReference>
<evidence type="ECO:0000256" key="2">
    <source>
        <dbReference type="ARBA" id="ARBA00008417"/>
    </source>
</evidence>
<dbReference type="GO" id="GO:0042910">
    <property type="term" value="F:xenobiotic transmembrane transporter activity"/>
    <property type="evidence" value="ECO:0007669"/>
    <property type="project" value="InterPro"/>
</dbReference>
<feature type="transmembrane region" description="Helical" evidence="10">
    <location>
        <begin position="364"/>
        <end position="389"/>
    </location>
</feature>
<protein>
    <recommendedName>
        <fullName evidence="3">Multidrug export protein MepA</fullName>
    </recommendedName>
</protein>
<comment type="similarity">
    <text evidence="2">Belongs to the multi antimicrobial extrusion (MATE) (TC 2.A.66.1) family. MepA subfamily.</text>
</comment>
<dbReference type="EMBL" id="QSFO01000014">
    <property type="protein sequence ID" value="RHA52552.1"/>
    <property type="molecule type" value="Genomic_DNA"/>
</dbReference>
<feature type="transmembrane region" description="Helical" evidence="10">
    <location>
        <begin position="421"/>
        <end position="437"/>
    </location>
</feature>
<feature type="transmembrane region" description="Helical" evidence="10">
    <location>
        <begin position="92"/>
        <end position="115"/>
    </location>
</feature>
<gene>
    <name evidence="11" type="ORF">DW929_10795</name>
</gene>
<evidence type="ECO:0000313" key="11">
    <source>
        <dbReference type="EMBL" id="RHA52552.1"/>
    </source>
</evidence>
<reference evidence="11 12" key="1">
    <citation type="submission" date="2018-08" db="EMBL/GenBank/DDBJ databases">
        <title>A genome reference for cultivated species of the human gut microbiota.</title>
        <authorList>
            <person name="Zou Y."/>
            <person name="Xue W."/>
            <person name="Luo G."/>
        </authorList>
    </citation>
    <scope>NUCLEOTIDE SEQUENCE [LARGE SCALE GENOMIC DNA]</scope>
    <source>
        <strain evidence="11 12">AM43-2</strain>
    </source>
</reference>
<keyword evidence="6 10" id="KW-0812">Transmembrane</keyword>
<evidence type="ECO:0000256" key="5">
    <source>
        <dbReference type="ARBA" id="ARBA00022475"/>
    </source>
</evidence>
<evidence type="ECO:0000256" key="8">
    <source>
        <dbReference type="ARBA" id="ARBA00023136"/>
    </source>
</evidence>
<feature type="transmembrane region" description="Helical" evidence="10">
    <location>
        <begin position="165"/>
        <end position="185"/>
    </location>
</feature>
<dbReference type="PANTHER" id="PTHR43823:SF3">
    <property type="entry name" value="MULTIDRUG EXPORT PROTEIN MEPA"/>
    <property type="match status" value="1"/>
</dbReference>
<feature type="transmembrane region" description="Helical" evidence="10">
    <location>
        <begin position="135"/>
        <end position="153"/>
    </location>
</feature>
<keyword evidence="9" id="KW-0046">Antibiotic resistance</keyword>
<dbReference type="Pfam" id="PF01554">
    <property type="entry name" value="MatE"/>
    <property type="match status" value="2"/>
</dbReference>
<dbReference type="InterPro" id="IPR048279">
    <property type="entry name" value="MdtK-like"/>
</dbReference>
<evidence type="ECO:0000256" key="10">
    <source>
        <dbReference type="SAM" id="Phobius"/>
    </source>
</evidence>
<comment type="subcellular location">
    <subcellularLocation>
        <location evidence="1">Cell membrane</location>
        <topology evidence="1">Multi-pass membrane protein</topology>
    </subcellularLocation>
</comment>
<keyword evidence="5" id="KW-1003">Cell membrane</keyword>
<dbReference type="CDD" id="cd13143">
    <property type="entry name" value="MATE_MepA_like"/>
    <property type="match status" value="1"/>
</dbReference>
<evidence type="ECO:0000256" key="9">
    <source>
        <dbReference type="ARBA" id="ARBA00023251"/>
    </source>
</evidence>